<dbReference type="PANTHER" id="PTHR21355">
    <property type="entry name" value="G-PROTEIN COUPLED RECEPTOR-ASSOCIATED PROTEIN LMBRD2"/>
    <property type="match status" value="1"/>
</dbReference>
<comment type="subcellular location">
    <subcellularLocation>
        <location evidence="1">Membrane</location>
        <topology evidence="1">Multi-pass membrane protein</topology>
    </subcellularLocation>
</comment>
<evidence type="ECO:0000256" key="1">
    <source>
        <dbReference type="ARBA" id="ARBA00004141"/>
    </source>
</evidence>
<feature type="transmembrane region" description="Helical" evidence="6">
    <location>
        <begin position="36"/>
        <end position="54"/>
    </location>
</feature>
<keyword evidence="3 6" id="KW-0812">Transmembrane</keyword>
<evidence type="ECO:0000256" key="4">
    <source>
        <dbReference type="ARBA" id="ARBA00022989"/>
    </source>
</evidence>
<gene>
    <name evidence="7" type="ORF">RF11_07903</name>
</gene>
<proteinExistence type="inferred from homology"/>
<feature type="transmembrane region" description="Helical" evidence="6">
    <location>
        <begin position="394"/>
        <end position="419"/>
    </location>
</feature>
<dbReference type="Proteomes" id="UP000031668">
    <property type="component" value="Unassembled WGS sequence"/>
</dbReference>
<evidence type="ECO:0000256" key="3">
    <source>
        <dbReference type="ARBA" id="ARBA00022692"/>
    </source>
</evidence>
<evidence type="ECO:0000256" key="5">
    <source>
        <dbReference type="ARBA" id="ARBA00023136"/>
    </source>
</evidence>
<evidence type="ECO:0000256" key="2">
    <source>
        <dbReference type="ARBA" id="ARBA00010487"/>
    </source>
</evidence>
<feature type="transmembrane region" description="Helical" evidence="6">
    <location>
        <begin position="439"/>
        <end position="461"/>
    </location>
</feature>
<protein>
    <submittedName>
        <fullName evidence="7">LMBR1 domain-containing protein 2</fullName>
    </submittedName>
</protein>
<keyword evidence="8" id="KW-1185">Reference proteome</keyword>
<evidence type="ECO:0000256" key="6">
    <source>
        <dbReference type="SAM" id="Phobius"/>
    </source>
</evidence>
<feature type="transmembrane region" description="Helical" evidence="6">
    <location>
        <begin position="544"/>
        <end position="562"/>
    </location>
</feature>
<dbReference type="OrthoDB" id="203099at2759"/>
<organism evidence="7 8">
    <name type="scientific">Thelohanellus kitauei</name>
    <name type="common">Myxosporean</name>
    <dbReference type="NCBI Taxonomy" id="669202"/>
    <lineage>
        <taxon>Eukaryota</taxon>
        <taxon>Metazoa</taxon>
        <taxon>Cnidaria</taxon>
        <taxon>Myxozoa</taxon>
        <taxon>Myxosporea</taxon>
        <taxon>Bivalvulida</taxon>
        <taxon>Platysporina</taxon>
        <taxon>Myxobolidae</taxon>
        <taxon>Thelohanellus</taxon>
    </lineage>
</organism>
<keyword evidence="5 6" id="KW-0472">Membrane</keyword>
<comment type="similarity">
    <text evidence="2">Belongs to the LIMR family.</text>
</comment>
<sequence length="626" mass="72542">MVVSELSLIGSALVSAIFVAYIIWRFTILKRTVVKYLVPVYIVFFVSFYGILLLPVDISSTNYLICQQNFNNTHTSNGTDIINTTCTMPQNYVATQPLIKIWRAIYWTIFIMSWLILPYVKAFVISGHFSFIPRLKYAIKYNLLFDSIYVVLFIILLIYMRTRPEHNQINLDSIKVVLAATSNTAGVFLLILLMGYGLINTPRRLWQLSNVKLQFEKTLFKISKTFDTLNCYKTKLNNNVKKIVLAQTQNDVNSPNQQYIQTIISKLPLDEQIKILNHEISDTALTEDFEISTSFLAHIRDFFGFQPHSLLDVDYRDIYVLADLHTDVMYNANTIQTTEAYFYNLLERAKHYEGYQTFNQTEGDSQTSQTQNSPRVDFVFTPQRRIWSIYIRPTFLKIISLALYFMSLVIVLSEITMSFTSPTLSLLALCIRWLYNPVVPFIVPQLFSLIVLCYMALCTYGTAFRLKFFDKIKILANHQTQVYSMLTSATFVSFFLPPICINYLSMIHFDKGSHLKIKQSLETAFSQIEGRFELLPFISSYFNIYYPLIIIVVCLLSFRDFVPRFMHKFGADNFIEDPRLSADGVAEGYAIYKQHKRSQSNQVLTDTRFPDSPSFDNLPLLTNRRI</sequence>
<feature type="transmembrane region" description="Helical" evidence="6">
    <location>
        <begin position="101"/>
        <end position="120"/>
    </location>
</feature>
<evidence type="ECO:0000313" key="7">
    <source>
        <dbReference type="EMBL" id="KII63222.1"/>
    </source>
</evidence>
<reference evidence="7 8" key="1">
    <citation type="journal article" date="2014" name="Genome Biol. Evol.">
        <title>The genome of the myxosporean Thelohanellus kitauei shows adaptations to nutrient acquisition within its fish host.</title>
        <authorList>
            <person name="Yang Y."/>
            <person name="Xiong J."/>
            <person name="Zhou Z."/>
            <person name="Huo F."/>
            <person name="Miao W."/>
            <person name="Ran C."/>
            <person name="Liu Y."/>
            <person name="Zhang J."/>
            <person name="Feng J."/>
            <person name="Wang M."/>
            <person name="Wang M."/>
            <person name="Wang L."/>
            <person name="Yao B."/>
        </authorList>
    </citation>
    <scope>NUCLEOTIDE SEQUENCE [LARGE SCALE GENOMIC DNA]</scope>
    <source>
        <strain evidence="7">Wuqing</strain>
    </source>
</reference>
<name>A0A0C2J2B2_THEKT</name>
<dbReference type="GO" id="GO:0016020">
    <property type="term" value="C:membrane"/>
    <property type="evidence" value="ECO:0007669"/>
    <property type="project" value="UniProtKB-SubCell"/>
</dbReference>
<keyword evidence="4 6" id="KW-1133">Transmembrane helix</keyword>
<dbReference type="PANTHER" id="PTHR21355:SF0">
    <property type="entry name" value="G-PROTEIN COUPLED RECEPTOR-ASSOCIATED PROTEIN LMBRD2"/>
    <property type="match status" value="1"/>
</dbReference>
<comment type="caution">
    <text evidence="7">The sequence shown here is derived from an EMBL/GenBank/DDBJ whole genome shotgun (WGS) entry which is preliminary data.</text>
</comment>
<feature type="transmembrane region" description="Helical" evidence="6">
    <location>
        <begin position="180"/>
        <end position="199"/>
    </location>
</feature>
<dbReference type="InterPro" id="IPR006876">
    <property type="entry name" value="LMBR1-like_membr_prot"/>
</dbReference>
<feature type="transmembrane region" description="Helical" evidence="6">
    <location>
        <begin position="141"/>
        <end position="160"/>
    </location>
</feature>
<dbReference type="AlphaFoldDB" id="A0A0C2J2B2"/>
<dbReference type="InterPro" id="IPR051584">
    <property type="entry name" value="GPCR-associated_LMBR1"/>
</dbReference>
<dbReference type="OMA" id="QLERICY"/>
<dbReference type="Pfam" id="PF04791">
    <property type="entry name" value="LMBR1"/>
    <property type="match status" value="1"/>
</dbReference>
<feature type="transmembrane region" description="Helical" evidence="6">
    <location>
        <begin position="482"/>
        <end position="504"/>
    </location>
</feature>
<accession>A0A0C2J2B2</accession>
<dbReference type="EMBL" id="JWZT01004760">
    <property type="protein sequence ID" value="KII63222.1"/>
    <property type="molecule type" value="Genomic_DNA"/>
</dbReference>
<evidence type="ECO:0000313" key="8">
    <source>
        <dbReference type="Proteomes" id="UP000031668"/>
    </source>
</evidence>
<feature type="transmembrane region" description="Helical" evidence="6">
    <location>
        <begin position="6"/>
        <end position="24"/>
    </location>
</feature>